<feature type="domain" description="NADAR" evidence="1">
    <location>
        <begin position="17"/>
        <end position="104"/>
    </location>
</feature>
<dbReference type="Gene3D" id="1.10.357.40">
    <property type="entry name" value="YbiA-like"/>
    <property type="match status" value="1"/>
</dbReference>
<sequence>MKTLDKNERFHISSLPSKGLKAYGKKLTLRDDWEDIKEEVMLYGLRRKFSGSNPSLLKKLIDTGYCDIQEGNFWGDAYWGVDLKTGYGLNRLGKLIMQVREEIRE</sequence>
<dbReference type="InterPro" id="IPR037238">
    <property type="entry name" value="YbiA-like_sf"/>
</dbReference>
<dbReference type="Pfam" id="PF08719">
    <property type="entry name" value="NADAR"/>
    <property type="match status" value="1"/>
</dbReference>
<evidence type="ECO:0000313" key="3">
    <source>
        <dbReference type="Proteomes" id="UP000240283"/>
    </source>
</evidence>
<dbReference type="EMBL" id="MG603697">
    <property type="protein sequence ID" value="AUG88497.1"/>
    <property type="molecule type" value="Genomic_DNA"/>
</dbReference>
<keyword evidence="3" id="KW-1185">Reference proteome</keyword>
<evidence type="ECO:0000259" key="1">
    <source>
        <dbReference type="Pfam" id="PF08719"/>
    </source>
</evidence>
<dbReference type="SUPFAM" id="SSF143990">
    <property type="entry name" value="YbiA-like"/>
    <property type="match status" value="1"/>
</dbReference>
<protein>
    <recommendedName>
        <fullName evidence="1">NADAR domain-containing protein</fullName>
    </recommendedName>
</protein>
<reference evidence="2 3" key="1">
    <citation type="submission" date="2017-12" db="EMBL/GenBank/DDBJ databases">
        <title>Genomic analysis of a novel phage Vp_R1 lytic to Vibrio parahaemolyticus.</title>
        <authorList>
            <person name="Ren H."/>
            <person name="Li Z."/>
        </authorList>
    </citation>
    <scope>NUCLEOTIDE SEQUENCE [LARGE SCALE GENOMIC DNA]</scope>
</reference>
<accession>A0A2H5BQ89</accession>
<organism evidence="2 3">
    <name type="scientific">Vibrio phage Vp_R1</name>
    <dbReference type="NCBI Taxonomy" id="2059867"/>
    <lineage>
        <taxon>Viruses</taxon>
        <taxon>Duplodnaviria</taxon>
        <taxon>Heunggongvirae</taxon>
        <taxon>Uroviricota</taxon>
        <taxon>Caudoviricetes</taxon>
        <taxon>Grimontviridae</taxon>
        <taxon>Dalianvirus</taxon>
        <taxon>Dalianvirus R1</taxon>
    </lineage>
</organism>
<gene>
    <name evidence="2" type="ORF">VPR_133</name>
</gene>
<dbReference type="CDD" id="cd15457">
    <property type="entry name" value="NADAR"/>
    <property type="match status" value="1"/>
</dbReference>
<name>A0A2H5BQ89_9CAUD</name>
<dbReference type="InterPro" id="IPR012816">
    <property type="entry name" value="NADAR"/>
</dbReference>
<dbReference type="Proteomes" id="UP000240283">
    <property type="component" value="Segment"/>
</dbReference>
<proteinExistence type="predicted"/>
<evidence type="ECO:0000313" key="2">
    <source>
        <dbReference type="EMBL" id="AUG88497.1"/>
    </source>
</evidence>